<proteinExistence type="inferred from homology"/>
<evidence type="ECO:0000259" key="7">
    <source>
        <dbReference type="Pfam" id="PF02562"/>
    </source>
</evidence>
<protein>
    <recommendedName>
        <fullName evidence="6">PhoH-like protein</fullName>
    </recommendedName>
</protein>
<accession>A0A068EQ63</accession>
<evidence type="ECO:0000256" key="1">
    <source>
        <dbReference type="ARBA" id="ARBA00004496"/>
    </source>
</evidence>
<name>A0A068EQ63_9CAUD</name>
<dbReference type="Gene3D" id="3.40.50.300">
    <property type="entry name" value="P-loop containing nucleotide triphosphate hydrolases"/>
    <property type="match status" value="1"/>
</dbReference>
<dbReference type="RefSeq" id="YP_009099051.1">
    <property type="nucleotide sequence ID" value="NC_025423.1"/>
</dbReference>
<dbReference type="Pfam" id="PF02562">
    <property type="entry name" value="PhoH"/>
    <property type="match status" value="1"/>
</dbReference>
<comment type="similarity">
    <text evidence="2">Belongs to the PhoH family.</text>
</comment>
<evidence type="ECO:0000256" key="5">
    <source>
        <dbReference type="ARBA" id="ARBA00022840"/>
    </source>
</evidence>
<evidence type="ECO:0000256" key="3">
    <source>
        <dbReference type="ARBA" id="ARBA00022490"/>
    </source>
</evidence>
<keyword evidence="9" id="KW-1185">Reference proteome</keyword>
<dbReference type="KEGG" id="vg:22276950"/>
<evidence type="ECO:0000256" key="6">
    <source>
        <dbReference type="ARBA" id="ARBA00039970"/>
    </source>
</evidence>
<reference evidence="8" key="1">
    <citation type="journal article" date="2014" name="Virology">
        <title>The odd one out: Bacillus ACT bacteriophage CP-51 exhibits unusual properties compared to related Spounavirinae W.Ph. and Bastille.</title>
        <authorList>
            <person name="Klumpp J."/>
            <person name="Schmuki M."/>
            <person name="Sozhamannan S."/>
            <person name="Beyer W."/>
            <person name="Fouts D.E."/>
            <person name="Bernbach V."/>
            <person name="Calendar R."/>
            <person name="Loessner M.J."/>
        </authorList>
    </citation>
    <scope>NUCLEOTIDE SEQUENCE [LARGE SCALE GENOMIC DNA]</scope>
</reference>
<dbReference type="SUPFAM" id="SSF52540">
    <property type="entry name" value="P-loop containing nucleoside triphosphate hydrolases"/>
    <property type="match status" value="1"/>
</dbReference>
<evidence type="ECO:0000313" key="8">
    <source>
        <dbReference type="EMBL" id="AID50442.1"/>
    </source>
</evidence>
<keyword evidence="4" id="KW-0547">Nucleotide-binding</keyword>
<dbReference type="InterPro" id="IPR003714">
    <property type="entry name" value="PhoH"/>
</dbReference>
<dbReference type="PANTHER" id="PTHR30473">
    <property type="entry name" value="PROTEIN PHOH"/>
    <property type="match status" value="1"/>
</dbReference>
<dbReference type="EMBL" id="KF554508">
    <property type="protein sequence ID" value="AID50442.1"/>
    <property type="molecule type" value="Genomic_DNA"/>
</dbReference>
<dbReference type="OrthoDB" id="8501at10239"/>
<evidence type="ECO:0000256" key="4">
    <source>
        <dbReference type="ARBA" id="ARBA00022741"/>
    </source>
</evidence>
<organism evidence="8 9">
    <name type="scientific">Bacillus phage CP-51</name>
    <dbReference type="NCBI Taxonomy" id="1391188"/>
    <lineage>
        <taxon>Viruses</taxon>
        <taxon>Duplodnaviria</taxon>
        <taxon>Heunggongvirae</taxon>
        <taxon>Uroviricota</taxon>
        <taxon>Caudoviricetes</taxon>
        <taxon>Herelleviridae</taxon>
        <taxon>Spounavirinae</taxon>
        <taxon>Siminovitchvirus</taxon>
        <taxon>Siminovitchvirus CP51</taxon>
    </lineage>
</organism>
<dbReference type="GeneID" id="22276950"/>
<dbReference type="PANTHER" id="PTHR30473:SF1">
    <property type="entry name" value="PHOH-LIKE PROTEIN"/>
    <property type="match status" value="1"/>
</dbReference>
<dbReference type="InterPro" id="IPR051451">
    <property type="entry name" value="PhoH2-like"/>
</dbReference>
<sequence length="302" mass="34124">MKHWEHTEVVDMPAYKEFLQFGTPIVPNKQLPFNTAVYVVCEGGSKQLEGIYDKTVGGIRPLKDTKAPNRDLRLYKDAIQSEHITVLAVDGLMGTGKTSTIVEALIKKHLNNVHVPDHLLASGNWKPDPDVHKILISKPAVNAGEEEYGFLPGDINEKMIPTLRNYTQYFDRNHQAGFNNLNTAGYVEVLPLGFVRGMDAMNTDLVVDESQNTKELVTIVSRRAENSRIFLIGDTSPFQIDLKGNTPTKNGLTDIIDLLKGAEYFQYIEMKSLENIVRSYEVRDLVRRLFKKHGANPQEWRS</sequence>
<dbReference type="InterPro" id="IPR027417">
    <property type="entry name" value="P-loop_NTPase"/>
</dbReference>
<comment type="subcellular location">
    <subcellularLocation>
        <location evidence="1">Cytoplasm</location>
    </subcellularLocation>
</comment>
<dbReference type="Proteomes" id="UP000027382">
    <property type="component" value="Segment"/>
</dbReference>
<evidence type="ECO:0000256" key="2">
    <source>
        <dbReference type="ARBA" id="ARBA00010393"/>
    </source>
</evidence>
<feature type="domain" description="PhoH-like protein" evidence="7">
    <location>
        <begin position="130"/>
        <end position="286"/>
    </location>
</feature>
<keyword evidence="3" id="KW-0963">Cytoplasm</keyword>
<keyword evidence="5" id="KW-0067">ATP-binding</keyword>
<evidence type="ECO:0000313" key="9">
    <source>
        <dbReference type="Proteomes" id="UP000027382"/>
    </source>
</evidence>
<dbReference type="GO" id="GO:0005524">
    <property type="term" value="F:ATP binding"/>
    <property type="evidence" value="ECO:0007669"/>
    <property type="project" value="UniProtKB-KW"/>
</dbReference>